<sequence>MPNLYDILFKFDFWGSLLLGYPLNIILIILIIFKTPKEMETHSRILIQNCVLDILGLINQMFDQMFYIIDDNGYSAFIFTNGILFEYMKNNFNKIICQSFIIIGQFFFIINLYGLCAQFIYRYLILNRNMKPNFKRYLYMFSIVLIIGLFYNLIIIFYVMQYIGGGIKQFDAEYLNKTLPFVITKSEDLSSLIMTLIAILPFIIIFICGFKMVYYVNLHTGFDQNMKRLLKQLTKTLILLAIIPSINQFLTLLAVFLGFIYKTNDSTKENINILIYLW</sequence>
<dbReference type="PANTHER" id="PTHR22945:SF40">
    <property type="entry name" value="SERPENTINE RECEPTOR, CLASS D (DELTA)-RELATED"/>
    <property type="match status" value="1"/>
</dbReference>
<evidence type="ECO:0000256" key="3">
    <source>
        <dbReference type="ARBA" id="ARBA00022692"/>
    </source>
</evidence>
<keyword evidence="5 6" id="KW-0472">Membrane</keyword>
<evidence type="ECO:0000256" key="4">
    <source>
        <dbReference type="ARBA" id="ARBA00022989"/>
    </source>
</evidence>
<feature type="transmembrane region" description="Helical" evidence="6">
    <location>
        <begin position="137"/>
        <end position="160"/>
    </location>
</feature>
<feature type="transmembrane region" description="Helical" evidence="6">
    <location>
        <begin position="237"/>
        <end position="261"/>
    </location>
</feature>
<comment type="caution">
    <text evidence="8">The sequence shown here is derived from an EMBL/GenBank/DDBJ whole genome shotgun (WGS) entry which is preliminary data.</text>
</comment>
<evidence type="ECO:0000256" key="6">
    <source>
        <dbReference type="SAM" id="Phobius"/>
    </source>
</evidence>
<reference evidence="8 9" key="1">
    <citation type="submission" date="2020-08" db="EMBL/GenBank/DDBJ databases">
        <authorList>
            <person name="Koutsovoulos G."/>
            <person name="Danchin GJ E."/>
        </authorList>
    </citation>
    <scope>NUCLEOTIDE SEQUENCE [LARGE SCALE GENOMIC DNA]</scope>
</reference>
<dbReference type="AlphaFoldDB" id="A0A6V7VHE8"/>
<comment type="similarity">
    <text evidence="2">Belongs to the nematode receptor-like protein srd family.</text>
</comment>
<feature type="transmembrane region" description="Helical" evidence="6">
    <location>
        <begin position="13"/>
        <end position="33"/>
    </location>
</feature>
<evidence type="ECO:0000313" key="8">
    <source>
        <dbReference type="EMBL" id="CAD2174375.1"/>
    </source>
</evidence>
<dbReference type="InterPro" id="IPR017452">
    <property type="entry name" value="GPCR_Rhodpsn_7TM"/>
</dbReference>
<feature type="transmembrane region" description="Helical" evidence="6">
    <location>
        <begin position="45"/>
        <end position="62"/>
    </location>
</feature>
<evidence type="ECO:0000313" key="9">
    <source>
        <dbReference type="Proteomes" id="UP000580250"/>
    </source>
</evidence>
<dbReference type="Proteomes" id="UP000580250">
    <property type="component" value="Unassembled WGS sequence"/>
</dbReference>
<name>A0A6V7VHE8_MELEN</name>
<feature type="transmembrane region" description="Helical" evidence="6">
    <location>
        <begin position="100"/>
        <end position="125"/>
    </location>
</feature>
<dbReference type="InterPro" id="IPR019421">
    <property type="entry name" value="7TM_GPCR_serpentine_rcpt_Srd"/>
</dbReference>
<dbReference type="SUPFAM" id="SSF81321">
    <property type="entry name" value="Family A G protein-coupled receptor-like"/>
    <property type="match status" value="1"/>
</dbReference>
<feature type="transmembrane region" description="Helical" evidence="6">
    <location>
        <begin position="192"/>
        <end position="216"/>
    </location>
</feature>
<evidence type="ECO:0000256" key="1">
    <source>
        <dbReference type="ARBA" id="ARBA00004141"/>
    </source>
</evidence>
<dbReference type="PROSITE" id="PS50262">
    <property type="entry name" value="G_PROTEIN_RECEP_F1_2"/>
    <property type="match status" value="1"/>
</dbReference>
<dbReference type="Gene3D" id="1.20.1070.10">
    <property type="entry name" value="Rhodopsin 7-helix transmembrane proteins"/>
    <property type="match status" value="1"/>
</dbReference>
<organism evidence="8 9">
    <name type="scientific">Meloidogyne enterolobii</name>
    <name type="common">Root-knot nematode worm</name>
    <name type="synonym">Meloidogyne mayaguensis</name>
    <dbReference type="NCBI Taxonomy" id="390850"/>
    <lineage>
        <taxon>Eukaryota</taxon>
        <taxon>Metazoa</taxon>
        <taxon>Ecdysozoa</taxon>
        <taxon>Nematoda</taxon>
        <taxon>Chromadorea</taxon>
        <taxon>Rhabditida</taxon>
        <taxon>Tylenchina</taxon>
        <taxon>Tylenchomorpha</taxon>
        <taxon>Tylenchoidea</taxon>
        <taxon>Meloidogynidae</taxon>
        <taxon>Meloidogyninae</taxon>
        <taxon>Meloidogyne</taxon>
    </lineage>
</organism>
<feature type="domain" description="G-protein coupled receptors family 1 profile" evidence="7">
    <location>
        <begin position="24"/>
        <end position="278"/>
    </location>
</feature>
<keyword evidence="4 6" id="KW-1133">Transmembrane helix</keyword>
<gene>
    <name evidence="8" type="ORF">MENT_LOCUS26031</name>
</gene>
<evidence type="ECO:0000256" key="2">
    <source>
        <dbReference type="ARBA" id="ARBA00009166"/>
    </source>
</evidence>
<comment type="subcellular location">
    <subcellularLocation>
        <location evidence="1">Membrane</location>
        <topology evidence="1">Multi-pass membrane protein</topology>
    </subcellularLocation>
</comment>
<dbReference type="InterPro" id="IPR050920">
    <property type="entry name" value="Nematode_rcpt-like_delta"/>
</dbReference>
<evidence type="ECO:0000256" key="5">
    <source>
        <dbReference type="ARBA" id="ARBA00023136"/>
    </source>
</evidence>
<dbReference type="Pfam" id="PF10317">
    <property type="entry name" value="7TM_GPCR_Srd"/>
    <property type="match status" value="1"/>
</dbReference>
<keyword evidence="3 6" id="KW-0812">Transmembrane</keyword>
<dbReference type="EMBL" id="CAJEWN010000234">
    <property type="protein sequence ID" value="CAD2174375.1"/>
    <property type="molecule type" value="Genomic_DNA"/>
</dbReference>
<dbReference type="PANTHER" id="PTHR22945">
    <property type="entry name" value="SERPENTINE RECEPTOR, CLASS D DELTA"/>
    <property type="match status" value="1"/>
</dbReference>
<accession>A0A6V7VHE8</accession>
<proteinExistence type="inferred from homology"/>
<dbReference type="GO" id="GO:0016020">
    <property type="term" value="C:membrane"/>
    <property type="evidence" value="ECO:0007669"/>
    <property type="project" value="UniProtKB-SubCell"/>
</dbReference>
<dbReference type="OrthoDB" id="5782260at2759"/>
<protein>
    <recommendedName>
        <fullName evidence="7">G-protein coupled receptors family 1 profile domain-containing protein</fullName>
    </recommendedName>
</protein>
<evidence type="ECO:0000259" key="7">
    <source>
        <dbReference type="PROSITE" id="PS50262"/>
    </source>
</evidence>